<evidence type="ECO:0000313" key="1">
    <source>
        <dbReference type="EMBL" id="KAH7950986.1"/>
    </source>
</evidence>
<dbReference type="Proteomes" id="UP000821837">
    <property type="component" value="Chromosome 5"/>
</dbReference>
<keyword evidence="2" id="KW-1185">Reference proteome</keyword>
<dbReference type="AlphaFoldDB" id="A0A9D4PR42"/>
<evidence type="ECO:0000313" key="2">
    <source>
        <dbReference type="Proteomes" id="UP000821837"/>
    </source>
</evidence>
<gene>
    <name evidence="1" type="ORF">HPB52_003754</name>
</gene>
<accession>A0A9D4PR42</accession>
<reference evidence="1" key="1">
    <citation type="journal article" date="2020" name="Cell">
        <title>Large-Scale Comparative Analyses of Tick Genomes Elucidate Their Genetic Diversity and Vector Capacities.</title>
        <authorList>
            <consortium name="Tick Genome and Microbiome Consortium (TIGMIC)"/>
            <person name="Jia N."/>
            <person name="Wang J."/>
            <person name="Shi W."/>
            <person name="Du L."/>
            <person name="Sun Y."/>
            <person name="Zhan W."/>
            <person name="Jiang J.F."/>
            <person name="Wang Q."/>
            <person name="Zhang B."/>
            <person name="Ji P."/>
            <person name="Bell-Sakyi L."/>
            <person name="Cui X.M."/>
            <person name="Yuan T.T."/>
            <person name="Jiang B.G."/>
            <person name="Yang W.F."/>
            <person name="Lam T.T."/>
            <person name="Chang Q.C."/>
            <person name="Ding S.J."/>
            <person name="Wang X.J."/>
            <person name="Zhu J.G."/>
            <person name="Ruan X.D."/>
            <person name="Zhao L."/>
            <person name="Wei J.T."/>
            <person name="Ye R.Z."/>
            <person name="Que T.C."/>
            <person name="Du C.H."/>
            <person name="Zhou Y.H."/>
            <person name="Cheng J.X."/>
            <person name="Dai P.F."/>
            <person name="Guo W.B."/>
            <person name="Han X.H."/>
            <person name="Huang E.J."/>
            <person name="Li L.F."/>
            <person name="Wei W."/>
            <person name="Gao Y.C."/>
            <person name="Liu J.Z."/>
            <person name="Shao H.Z."/>
            <person name="Wang X."/>
            <person name="Wang C.C."/>
            <person name="Yang T.C."/>
            <person name="Huo Q.B."/>
            <person name="Li W."/>
            <person name="Chen H.Y."/>
            <person name="Chen S.E."/>
            <person name="Zhou L.G."/>
            <person name="Ni X.B."/>
            <person name="Tian J.H."/>
            <person name="Sheng Y."/>
            <person name="Liu T."/>
            <person name="Pan Y.S."/>
            <person name="Xia L.Y."/>
            <person name="Li J."/>
            <person name="Zhao F."/>
            <person name="Cao W.C."/>
        </authorList>
    </citation>
    <scope>NUCLEOTIDE SEQUENCE</scope>
    <source>
        <strain evidence="1">Rsan-2018</strain>
    </source>
</reference>
<name>A0A9D4PR42_RHISA</name>
<organism evidence="1 2">
    <name type="scientific">Rhipicephalus sanguineus</name>
    <name type="common">Brown dog tick</name>
    <name type="synonym">Ixodes sanguineus</name>
    <dbReference type="NCBI Taxonomy" id="34632"/>
    <lineage>
        <taxon>Eukaryota</taxon>
        <taxon>Metazoa</taxon>
        <taxon>Ecdysozoa</taxon>
        <taxon>Arthropoda</taxon>
        <taxon>Chelicerata</taxon>
        <taxon>Arachnida</taxon>
        <taxon>Acari</taxon>
        <taxon>Parasitiformes</taxon>
        <taxon>Ixodida</taxon>
        <taxon>Ixodoidea</taxon>
        <taxon>Ixodidae</taxon>
        <taxon>Rhipicephalinae</taxon>
        <taxon>Rhipicephalus</taxon>
        <taxon>Rhipicephalus</taxon>
    </lineage>
</organism>
<dbReference type="EMBL" id="JABSTV010001251">
    <property type="protein sequence ID" value="KAH7950986.1"/>
    <property type="molecule type" value="Genomic_DNA"/>
</dbReference>
<dbReference type="VEuPathDB" id="VectorBase:RSAN_041757"/>
<sequence length="173" mass="19534">MGRQNPSLMGEKASSPTVVMNVATPRDHATRPTRRKGLLVRQETGLDRAEASILELSWNFNAAPALDIRNVICVAEHHVNQVDQSHRDEARTRVVGFLSHLHHRRFTSPLSTDEHSAVKRLRENAAIAILPADKGNATVVLDTSVYKWKMLDLFQDQDMRLNRDPTLKAQKEL</sequence>
<reference evidence="1" key="2">
    <citation type="submission" date="2021-09" db="EMBL/GenBank/DDBJ databases">
        <authorList>
            <person name="Jia N."/>
            <person name="Wang J."/>
            <person name="Shi W."/>
            <person name="Du L."/>
            <person name="Sun Y."/>
            <person name="Zhan W."/>
            <person name="Jiang J."/>
            <person name="Wang Q."/>
            <person name="Zhang B."/>
            <person name="Ji P."/>
            <person name="Sakyi L.B."/>
            <person name="Cui X."/>
            <person name="Yuan T."/>
            <person name="Jiang B."/>
            <person name="Yang W."/>
            <person name="Lam T.T.-Y."/>
            <person name="Chang Q."/>
            <person name="Ding S."/>
            <person name="Wang X."/>
            <person name="Zhu J."/>
            <person name="Ruan X."/>
            <person name="Zhao L."/>
            <person name="Wei J."/>
            <person name="Que T."/>
            <person name="Du C."/>
            <person name="Cheng J."/>
            <person name="Dai P."/>
            <person name="Han X."/>
            <person name="Huang E."/>
            <person name="Gao Y."/>
            <person name="Liu J."/>
            <person name="Shao H."/>
            <person name="Ye R."/>
            <person name="Li L."/>
            <person name="Wei W."/>
            <person name="Wang X."/>
            <person name="Wang C."/>
            <person name="Huo Q."/>
            <person name="Li W."/>
            <person name="Guo W."/>
            <person name="Chen H."/>
            <person name="Chen S."/>
            <person name="Zhou L."/>
            <person name="Zhou L."/>
            <person name="Ni X."/>
            <person name="Tian J."/>
            <person name="Zhou Y."/>
            <person name="Sheng Y."/>
            <person name="Liu T."/>
            <person name="Pan Y."/>
            <person name="Xia L."/>
            <person name="Li J."/>
            <person name="Zhao F."/>
            <person name="Cao W."/>
        </authorList>
    </citation>
    <scope>NUCLEOTIDE SEQUENCE</scope>
    <source>
        <strain evidence="1">Rsan-2018</strain>
        <tissue evidence="1">Larvae</tissue>
    </source>
</reference>
<protein>
    <submittedName>
        <fullName evidence="1">Uncharacterized protein</fullName>
    </submittedName>
</protein>
<comment type="caution">
    <text evidence="1">The sequence shown here is derived from an EMBL/GenBank/DDBJ whole genome shotgun (WGS) entry which is preliminary data.</text>
</comment>
<proteinExistence type="predicted"/>